<evidence type="ECO:0000256" key="2">
    <source>
        <dbReference type="ARBA" id="ARBA00022737"/>
    </source>
</evidence>
<name>A0A0G1UFQ8_9BACT</name>
<dbReference type="Gene3D" id="2.120.10.80">
    <property type="entry name" value="Kelch-type beta propeller"/>
    <property type="match status" value="2"/>
</dbReference>
<keyword evidence="1" id="KW-0880">Kelch repeat</keyword>
<gene>
    <name evidence="3" type="ORF">UX78_C0006G0003</name>
</gene>
<proteinExistence type="predicted"/>
<keyword evidence="2" id="KW-0677">Repeat</keyword>
<evidence type="ECO:0000256" key="1">
    <source>
        <dbReference type="ARBA" id="ARBA00022441"/>
    </source>
</evidence>
<evidence type="ECO:0000313" key="4">
    <source>
        <dbReference type="Proteomes" id="UP000034607"/>
    </source>
</evidence>
<reference evidence="3 4" key="1">
    <citation type="journal article" date="2015" name="Nature">
        <title>rRNA introns, odd ribosomes, and small enigmatic genomes across a large radiation of phyla.</title>
        <authorList>
            <person name="Brown C.T."/>
            <person name="Hug L.A."/>
            <person name="Thomas B.C."/>
            <person name="Sharon I."/>
            <person name="Castelle C.J."/>
            <person name="Singh A."/>
            <person name="Wilkins M.J."/>
            <person name="Williams K.H."/>
            <person name="Banfield J.F."/>
        </authorList>
    </citation>
    <scope>NUCLEOTIDE SEQUENCE [LARGE SCALE GENOMIC DNA]</scope>
</reference>
<dbReference type="SUPFAM" id="SSF53474">
    <property type="entry name" value="alpha/beta-Hydrolases"/>
    <property type="match status" value="1"/>
</dbReference>
<dbReference type="AlphaFoldDB" id="A0A0G1UFQ8"/>
<dbReference type="GO" id="GO:0006629">
    <property type="term" value="P:lipid metabolic process"/>
    <property type="evidence" value="ECO:0007669"/>
    <property type="project" value="InterPro"/>
</dbReference>
<dbReference type="InterPro" id="IPR003386">
    <property type="entry name" value="LACT/PDAT_acylTrfase"/>
</dbReference>
<organism evidence="3 4">
    <name type="scientific">Candidatus Amesbacteria bacterium GW2011_GWA2_47_11</name>
    <dbReference type="NCBI Taxonomy" id="1618357"/>
    <lineage>
        <taxon>Bacteria</taxon>
        <taxon>Candidatus Amesiibacteriota</taxon>
    </lineage>
</organism>
<dbReference type="InterPro" id="IPR015915">
    <property type="entry name" value="Kelch-typ_b-propeller"/>
</dbReference>
<sequence length="864" mass="93657">MKAVKGKFCLGVVVFLLISIIRAATVVLAFTDPVGAWTSVRTLPRQTANHPSFVINGNLFVLGGAIPLGDPRTTVLSASINDGDGSLSVWRNELNMLYAVIWHAAAPKDRTVYVLGGAEELYPGSPSSVNTVFKGTISIGGNISSWQSLNSIPARLAQGAAAVVGNRLYFSGGGTWSGGGNPILSNKVYMAPINGDGSLGAWSTVRQLPTNLIGHSMIASKNRLVIIGGAVDTNWGGITRVISAQVNGDGSLGEWTDLPPLLQGVRAAMVAKTDDYVILAGGVSFDWRGVYYSPINTDGTLGVWSKSASSLPLSTCCASAAMWNSKMYITGRHDGVNYFDTVVMAEIGSASKLPIILVPGMGGSWNYEALVHKKNVANEDWSLFPFLTLYDGLIKSLEDAGYTKGKDLFIYAYDWRKSISENGVALCQFIDQFDKVKVVGHSMGGLVGRVCAQSSEGNRIEQLITVGSPHLGVSKVYRIWEGADFSEFAGWESIAVKIILGIWREGFDSSTQTIRSTVPSVLNLFPVWDFLKKGTKTVPISGMKWKNNFIPALNPGLPGILSRLSTVSGSELDTTRYYRIISRLPTDLILGKWEDGRPVGQENDSGDKTVLLNSSQMTGGTKNITIPGNDHGEILSKSAGQQQILQLLGLEQPGYDVIPVKWVKTVIVTVASPVDFSVTDPAGVRYDPRDGLVIVDEAPDGNYQVELTAIDPGKYTVHFGRVGDNDWAWETAEGRFEEPGQKKDWLFDVDFSQTSLGAKPLDSALARVNTLVKEIKISQLGKLKKTALLADLLTIELFTKNLKGRGVKITEVKTVFMLIDVSVNRMKSGWLGKGIREELKELIITQLRLTKADIEQELSDRGLW</sequence>
<dbReference type="Proteomes" id="UP000034607">
    <property type="component" value="Unassembled WGS sequence"/>
</dbReference>
<dbReference type="InterPro" id="IPR029058">
    <property type="entry name" value="AB_hydrolase_fold"/>
</dbReference>
<dbReference type="Gene3D" id="3.40.50.1820">
    <property type="entry name" value="alpha/beta hydrolase"/>
    <property type="match status" value="1"/>
</dbReference>
<dbReference type="GO" id="GO:0008374">
    <property type="term" value="F:O-acyltransferase activity"/>
    <property type="evidence" value="ECO:0007669"/>
    <property type="project" value="InterPro"/>
</dbReference>
<evidence type="ECO:0000313" key="3">
    <source>
        <dbReference type="EMBL" id="KKU56540.1"/>
    </source>
</evidence>
<accession>A0A0G1UFQ8</accession>
<dbReference type="PANTHER" id="PTHR24412:SF441">
    <property type="entry name" value="KELCH-LIKE PROTEIN 28"/>
    <property type="match status" value="1"/>
</dbReference>
<dbReference type="SUPFAM" id="SSF117281">
    <property type="entry name" value="Kelch motif"/>
    <property type="match status" value="1"/>
</dbReference>
<dbReference type="PANTHER" id="PTHR24412">
    <property type="entry name" value="KELCH PROTEIN"/>
    <property type="match status" value="1"/>
</dbReference>
<dbReference type="Pfam" id="PF02450">
    <property type="entry name" value="LCAT"/>
    <property type="match status" value="1"/>
</dbReference>
<comment type="caution">
    <text evidence="3">The sequence shown here is derived from an EMBL/GenBank/DDBJ whole genome shotgun (WGS) entry which is preliminary data.</text>
</comment>
<protein>
    <submittedName>
        <fullName evidence="3">PGAP1 family protein</fullName>
    </submittedName>
</protein>
<dbReference type="EMBL" id="LCNM01000006">
    <property type="protein sequence ID" value="KKU56540.1"/>
    <property type="molecule type" value="Genomic_DNA"/>
</dbReference>